<evidence type="ECO:0000256" key="1">
    <source>
        <dbReference type="SAM" id="Phobius"/>
    </source>
</evidence>
<accession>A0ABZ0S3I7</accession>
<feature type="transmembrane region" description="Helical" evidence="1">
    <location>
        <begin position="208"/>
        <end position="227"/>
    </location>
</feature>
<dbReference type="Pfam" id="PF04087">
    <property type="entry name" value="DUF389"/>
    <property type="match status" value="1"/>
</dbReference>
<name>A0ABZ0S3I7_9GAMM</name>
<keyword evidence="1" id="KW-0472">Membrane</keyword>
<dbReference type="EMBL" id="CP121472">
    <property type="protein sequence ID" value="WPL15696.1"/>
    <property type="molecule type" value="Genomic_DNA"/>
</dbReference>
<evidence type="ECO:0000313" key="3">
    <source>
        <dbReference type="Proteomes" id="UP001432180"/>
    </source>
</evidence>
<dbReference type="PANTHER" id="PTHR20992">
    <property type="entry name" value="AT15442P-RELATED"/>
    <property type="match status" value="1"/>
</dbReference>
<dbReference type="InterPro" id="IPR005240">
    <property type="entry name" value="DUF389"/>
</dbReference>
<feature type="transmembrane region" description="Helical" evidence="1">
    <location>
        <begin position="139"/>
        <end position="159"/>
    </location>
</feature>
<feature type="transmembrane region" description="Helical" evidence="1">
    <location>
        <begin position="262"/>
        <end position="287"/>
    </location>
</feature>
<dbReference type="PANTHER" id="PTHR20992:SF9">
    <property type="entry name" value="AT15442P-RELATED"/>
    <property type="match status" value="1"/>
</dbReference>
<feature type="transmembrane region" description="Helical" evidence="1">
    <location>
        <begin position="307"/>
        <end position="329"/>
    </location>
</feature>
<feature type="transmembrane region" description="Helical" evidence="1">
    <location>
        <begin position="116"/>
        <end position="133"/>
    </location>
</feature>
<feature type="transmembrane region" description="Helical" evidence="1">
    <location>
        <begin position="234"/>
        <end position="256"/>
    </location>
</feature>
<sequence>MRIVEVVAPARHAKELMAMARFYGAADCWWGAEGPDGRQTLRMLVPDQARQRLLDGLQSLLEKESNGRIVIQTVNATLPRVAAGDEESAENKRSSVANTREELYTEIAKGAQLDGTFLLLVALSTVVAAIGMAEDNVAVVVGAMVIAPLLGPIIAFAFATSLGDRRLSAQALAATSAGLGLAMLLALLIGLLAQIDLNSQEIMARTEVGLGGVALALASGAAAVLSLTTGLSSALVGVMVAVALLPPTAVLGLMLGHQRWELALGAALLLAVNVVCVLLAAKVVFLVKGVKPRGWLETRKAQYSTSLYIALWAILLAVLIAAMLVRASFGDLLKNVPFWGG</sequence>
<feature type="transmembrane region" description="Helical" evidence="1">
    <location>
        <begin position="171"/>
        <end position="193"/>
    </location>
</feature>
<evidence type="ECO:0000313" key="2">
    <source>
        <dbReference type="EMBL" id="WPL15696.1"/>
    </source>
</evidence>
<gene>
    <name evidence="2" type="ORF">Thiowin_00609</name>
</gene>
<keyword evidence="1" id="KW-1133">Transmembrane helix</keyword>
<keyword evidence="3" id="KW-1185">Reference proteome</keyword>
<organism evidence="2 3">
    <name type="scientific">Thiorhodovibrio winogradskyi</name>
    <dbReference type="NCBI Taxonomy" id="77007"/>
    <lineage>
        <taxon>Bacteria</taxon>
        <taxon>Pseudomonadati</taxon>
        <taxon>Pseudomonadota</taxon>
        <taxon>Gammaproteobacteria</taxon>
        <taxon>Chromatiales</taxon>
        <taxon>Chromatiaceae</taxon>
        <taxon>Thiorhodovibrio</taxon>
    </lineage>
</organism>
<dbReference type="Proteomes" id="UP001432180">
    <property type="component" value="Chromosome"/>
</dbReference>
<dbReference type="RefSeq" id="WP_328986250.1">
    <property type="nucleotide sequence ID" value="NZ_CP121472.1"/>
</dbReference>
<keyword evidence="1" id="KW-0812">Transmembrane</keyword>
<proteinExistence type="predicted"/>
<dbReference type="NCBIfam" id="TIGR00341">
    <property type="entry name" value="TIGR00341 family protein"/>
    <property type="match status" value="1"/>
</dbReference>
<protein>
    <submittedName>
        <fullName evidence="2">Hydrophobic domain protein</fullName>
    </submittedName>
</protein>
<reference evidence="2 3" key="1">
    <citation type="journal article" date="2023" name="Microorganisms">
        <title>Thiorhodovibrio frisius and Trv. litoralis spp. nov., Two Novel Members from a Clade of Fastidious Purple Sulfur Bacteria That Exhibit Unique Red-Shifted Light-Harvesting Capabilities.</title>
        <authorList>
            <person name="Methner A."/>
            <person name="Kuzyk S.B."/>
            <person name="Petersen J."/>
            <person name="Bauer S."/>
            <person name="Brinkmann H."/>
            <person name="Sichau K."/>
            <person name="Wanner G."/>
            <person name="Wolf J."/>
            <person name="Neumann-Schaal M."/>
            <person name="Henke P."/>
            <person name="Tank M."/>
            <person name="Sproer C."/>
            <person name="Bunk B."/>
            <person name="Overmann J."/>
        </authorList>
    </citation>
    <scope>NUCLEOTIDE SEQUENCE [LARGE SCALE GENOMIC DNA]</scope>
    <source>
        <strain evidence="2 3">DSM 6702</strain>
    </source>
</reference>